<dbReference type="OrthoDB" id="9812349at2"/>
<evidence type="ECO:0000313" key="2">
    <source>
        <dbReference type="EMBL" id="TCD00237.1"/>
    </source>
</evidence>
<protein>
    <submittedName>
        <fullName evidence="2">DUF805 domain-containing protein</fullName>
    </submittedName>
</protein>
<evidence type="ECO:0000256" key="1">
    <source>
        <dbReference type="SAM" id="Phobius"/>
    </source>
</evidence>
<dbReference type="EMBL" id="SJSL01000004">
    <property type="protein sequence ID" value="TCD00237.1"/>
    <property type="molecule type" value="Genomic_DNA"/>
</dbReference>
<dbReference type="AlphaFoldDB" id="A0A4V2ML13"/>
<evidence type="ECO:0000313" key="3">
    <source>
        <dbReference type="Proteomes" id="UP000293347"/>
    </source>
</evidence>
<name>A0A4V2ML13_9SPHI</name>
<accession>A0A4V2ML13</accession>
<comment type="caution">
    <text evidence="2">The sequence shown here is derived from an EMBL/GenBank/DDBJ whole genome shotgun (WGS) entry which is preliminary data.</text>
</comment>
<feature type="transmembrane region" description="Helical" evidence="1">
    <location>
        <begin position="92"/>
        <end position="111"/>
    </location>
</feature>
<proteinExistence type="predicted"/>
<dbReference type="InterPro" id="IPR008523">
    <property type="entry name" value="DUF805"/>
</dbReference>
<reference evidence="2 3" key="1">
    <citation type="submission" date="2019-02" db="EMBL/GenBank/DDBJ databases">
        <title>Pedobacter sp. RP-1-14 sp. nov., isolated from Arctic soil.</title>
        <authorList>
            <person name="Dahal R.H."/>
        </authorList>
    </citation>
    <scope>NUCLEOTIDE SEQUENCE [LARGE SCALE GENOMIC DNA]</scope>
    <source>
        <strain evidence="2 3">RP-1-14</strain>
    </source>
</reference>
<organism evidence="2 3">
    <name type="scientific">Pedobacter psychroterrae</name>
    <dbReference type="NCBI Taxonomy" id="2530453"/>
    <lineage>
        <taxon>Bacteria</taxon>
        <taxon>Pseudomonadati</taxon>
        <taxon>Bacteroidota</taxon>
        <taxon>Sphingobacteriia</taxon>
        <taxon>Sphingobacteriales</taxon>
        <taxon>Sphingobacteriaceae</taxon>
        <taxon>Pedobacter</taxon>
    </lineage>
</organism>
<keyword evidence="1" id="KW-0472">Membrane</keyword>
<feature type="transmembrane region" description="Helical" evidence="1">
    <location>
        <begin position="60"/>
        <end position="80"/>
    </location>
</feature>
<dbReference type="GO" id="GO:0005886">
    <property type="term" value="C:plasma membrane"/>
    <property type="evidence" value="ECO:0007669"/>
    <property type="project" value="TreeGrafter"/>
</dbReference>
<dbReference type="Pfam" id="PF05656">
    <property type="entry name" value="DUF805"/>
    <property type="match status" value="1"/>
</dbReference>
<keyword evidence="1" id="KW-1133">Transmembrane helix</keyword>
<dbReference type="Proteomes" id="UP000293347">
    <property type="component" value="Unassembled WGS sequence"/>
</dbReference>
<dbReference type="PANTHER" id="PTHR34980">
    <property type="entry name" value="INNER MEMBRANE PROTEIN-RELATED-RELATED"/>
    <property type="match status" value="1"/>
</dbReference>
<dbReference type="PANTHER" id="PTHR34980:SF2">
    <property type="entry name" value="INNER MEMBRANE PROTEIN YHAH-RELATED"/>
    <property type="match status" value="1"/>
</dbReference>
<keyword evidence="1" id="KW-0812">Transmembrane</keyword>
<keyword evidence="3" id="KW-1185">Reference proteome</keyword>
<gene>
    <name evidence="2" type="ORF">EZ437_15185</name>
</gene>
<feature type="transmembrane region" description="Helical" evidence="1">
    <location>
        <begin position="23"/>
        <end position="40"/>
    </location>
</feature>
<sequence length="142" mass="16236">MEWYLKVLRNYSDFSSRSRRKEYWMFVLFNIIAAIIASIIDNILGTTFNVDFGGHSQSMGYGYIYLLYNLIVLIPSLAVFVRRLHDVGKSGWFILIGLIPIVGAIWLIVLMCTDGQLTPNKWGPNPKGDFGFEGFEPKDQSF</sequence>